<dbReference type="AlphaFoldDB" id="A0A0T5P3N5"/>
<dbReference type="RefSeq" id="WP_057819400.1">
    <property type="nucleotide sequence ID" value="NZ_CP031598.1"/>
</dbReference>
<dbReference type="EMBL" id="LAXI01000018">
    <property type="protein sequence ID" value="KRS15865.1"/>
    <property type="molecule type" value="Genomic_DNA"/>
</dbReference>
<evidence type="ECO:0000313" key="3">
    <source>
        <dbReference type="EMBL" id="QEW26414.1"/>
    </source>
</evidence>
<sequence length="132" mass="14284">MQIFSVLRGCVAAYIVGVLFNWAGYLIDIRHRPRPAGDIWTDLVFMAVMGGGLALIATILVLALWFVLARRGATVSYRDALTTGAAGTVLVFWSVGNLLPWLLVGVLLGAAFGAAFWLTAFGRRREVTLSLT</sequence>
<dbReference type="STRING" id="540747.SAMN04488031_11470"/>
<reference evidence="2 4" key="1">
    <citation type="submission" date="2015-04" db="EMBL/GenBank/DDBJ databases">
        <title>The draft genome sequence of Roseovarius indicus B108T.</title>
        <authorList>
            <person name="Li G."/>
            <person name="Lai Q."/>
            <person name="Shao Z."/>
            <person name="Yan P."/>
        </authorList>
    </citation>
    <scope>NUCLEOTIDE SEQUENCE [LARGE SCALE GENOMIC DNA]</scope>
    <source>
        <strain evidence="2 4">B108</strain>
    </source>
</reference>
<feature type="transmembrane region" description="Helical" evidence="1">
    <location>
        <begin position="98"/>
        <end position="121"/>
    </location>
</feature>
<dbReference type="PATRIC" id="fig|540747.5.peg.2063"/>
<feature type="transmembrane region" description="Helical" evidence="1">
    <location>
        <begin position="39"/>
        <end position="68"/>
    </location>
</feature>
<dbReference type="EMBL" id="CP031598">
    <property type="protein sequence ID" value="QEW26414.1"/>
    <property type="molecule type" value="Genomic_DNA"/>
</dbReference>
<evidence type="ECO:0000313" key="5">
    <source>
        <dbReference type="Proteomes" id="UP000325785"/>
    </source>
</evidence>
<dbReference type="Proteomes" id="UP000051401">
    <property type="component" value="Unassembled WGS sequence"/>
</dbReference>
<keyword evidence="4" id="KW-1185">Reference proteome</keyword>
<dbReference type="Proteomes" id="UP000325785">
    <property type="component" value="Chromosome"/>
</dbReference>
<keyword evidence="1" id="KW-0472">Membrane</keyword>
<reference evidence="3 5" key="2">
    <citation type="submission" date="2018-08" db="EMBL/GenBank/DDBJ databases">
        <title>Genetic Globetrotter - A new plasmid hitch-hiking vast phylogenetic and geographic distances.</title>
        <authorList>
            <person name="Vollmers J."/>
            <person name="Petersen J."/>
        </authorList>
    </citation>
    <scope>NUCLEOTIDE SEQUENCE [LARGE SCALE GENOMIC DNA]</scope>
    <source>
        <strain evidence="3 5">DSM 26383</strain>
    </source>
</reference>
<evidence type="ECO:0000313" key="4">
    <source>
        <dbReference type="Proteomes" id="UP000051401"/>
    </source>
</evidence>
<evidence type="ECO:0000256" key="1">
    <source>
        <dbReference type="SAM" id="Phobius"/>
    </source>
</evidence>
<dbReference type="KEGG" id="rid:RIdsm_02213"/>
<name>A0A0T5P3N5_9RHOB</name>
<protein>
    <submittedName>
        <fullName evidence="2">Uncharacterized protein</fullName>
    </submittedName>
</protein>
<gene>
    <name evidence="3" type="ORF">RIdsm_02213</name>
    <name evidence="2" type="ORF">XM52_21475</name>
</gene>
<feature type="transmembrane region" description="Helical" evidence="1">
    <location>
        <begin position="6"/>
        <end position="27"/>
    </location>
</feature>
<accession>A0A0T5P3N5</accession>
<organism evidence="2 4">
    <name type="scientific">Roseovarius indicus</name>
    <dbReference type="NCBI Taxonomy" id="540747"/>
    <lineage>
        <taxon>Bacteria</taxon>
        <taxon>Pseudomonadati</taxon>
        <taxon>Pseudomonadota</taxon>
        <taxon>Alphaproteobacteria</taxon>
        <taxon>Rhodobacterales</taxon>
        <taxon>Roseobacteraceae</taxon>
        <taxon>Roseovarius</taxon>
    </lineage>
</organism>
<proteinExistence type="predicted"/>
<evidence type="ECO:0000313" key="2">
    <source>
        <dbReference type="EMBL" id="KRS15865.1"/>
    </source>
</evidence>
<keyword evidence="1" id="KW-0812">Transmembrane</keyword>
<keyword evidence="1" id="KW-1133">Transmembrane helix</keyword>